<comment type="caution">
    <text evidence="2">The sequence shown here is derived from an EMBL/GenBank/DDBJ whole genome shotgun (WGS) entry which is preliminary data.</text>
</comment>
<evidence type="ECO:0008006" key="4">
    <source>
        <dbReference type="Google" id="ProtNLM"/>
    </source>
</evidence>
<dbReference type="OrthoDB" id="9802763at2"/>
<name>A0A2G8RIM6_9RHOB</name>
<accession>A0A2G8RIM6</accession>
<dbReference type="InterPro" id="IPR004714">
    <property type="entry name" value="Cyt_oxidase_maturation_cbb3"/>
</dbReference>
<protein>
    <recommendedName>
        <fullName evidence="4">Cytochrome oxidase maturation protein Cbb3</fullName>
    </recommendedName>
</protein>
<keyword evidence="3" id="KW-1185">Reference proteome</keyword>
<sequence length="52" mass="6009">MNVLVFLIPVSVTLGLLGLGCFVWTLRHRQYDDPEGDKARILDDRWDDVPRP</sequence>
<dbReference type="NCBIfam" id="TIGR00847">
    <property type="entry name" value="ccoS"/>
    <property type="match status" value="1"/>
</dbReference>
<dbReference type="Pfam" id="PF03597">
    <property type="entry name" value="FixS"/>
    <property type="match status" value="1"/>
</dbReference>
<gene>
    <name evidence="2" type="ORF">P775_04375</name>
</gene>
<dbReference type="Proteomes" id="UP000231259">
    <property type="component" value="Unassembled WGS sequence"/>
</dbReference>
<keyword evidence="1" id="KW-0472">Membrane</keyword>
<dbReference type="RefSeq" id="WP_099909785.1">
    <property type="nucleotide sequence ID" value="NZ_AWWI01000040.1"/>
</dbReference>
<keyword evidence="1" id="KW-1133">Transmembrane helix</keyword>
<dbReference type="EMBL" id="AWWI01000040">
    <property type="protein sequence ID" value="PIL21400.1"/>
    <property type="molecule type" value="Genomic_DNA"/>
</dbReference>
<evidence type="ECO:0000256" key="1">
    <source>
        <dbReference type="SAM" id="Phobius"/>
    </source>
</evidence>
<evidence type="ECO:0000313" key="3">
    <source>
        <dbReference type="Proteomes" id="UP000231259"/>
    </source>
</evidence>
<organism evidence="2 3">
    <name type="scientific">Puniceibacterium antarcticum</name>
    <dbReference type="NCBI Taxonomy" id="1206336"/>
    <lineage>
        <taxon>Bacteria</taxon>
        <taxon>Pseudomonadati</taxon>
        <taxon>Pseudomonadota</taxon>
        <taxon>Alphaproteobacteria</taxon>
        <taxon>Rhodobacterales</taxon>
        <taxon>Paracoccaceae</taxon>
        <taxon>Puniceibacterium</taxon>
    </lineage>
</organism>
<reference evidence="2 3" key="1">
    <citation type="submission" date="2013-09" db="EMBL/GenBank/DDBJ databases">
        <title>Genome sequencing of Phaeobacter antarcticus sp. nov. SM1211.</title>
        <authorList>
            <person name="Zhang X.-Y."/>
            <person name="Liu C."/>
            <person name="Chen X.-L."/>
            <person name="Xie B.-B."/>
            <person name="Qin Q.-L."/>
            <person name="Rong J.-C."/>
            <person name="Zhang Y.-Z."/>
        </authorList>
    </citation>
    <scope>NUCLEOTIDE SEQUENCE [LARGE SCALE GENOMIC DNA]</scope>
    <source>
        <strain evidence="2 3">SM1211</strain>
    </source>
</reference>
<evidence type="ECO:0000313" key="2">
    <source>
        <dbReference type="EMBL" id="PIL21400.1"/>
    </source>
</evidence>
<dbReference type="AlphaFoldDB" id="A0A2G8RIM6"/>
<keyword evidence="1" id="KW-0812">Transmembrane</keyword>
<feature type="transmembrane region" description="Helical" evidence="1">
    <location>
        <begin position="6"/>
        <end position="26"/>
    </location>
</feature>
<proteinExistence type="predicted"/>